<sequence length="113" mass="12134">MAAPVHLNRRLLLEGALRLPDGAGGHTEVWQALGALWAAIGAGRGSERPAEAVTVSRLPVRVVLRAAPVGSPRRPKPGQRFVEGGRKFRILSVGEHDPQGRYLVCEAREEVAS</sequence>
<evidence type="ECO:0008006" key="3">
    <source>
        <dbReference type="Google" id="ProtNLM"/>
    </source>
</evidence>
<dbReference type="Gene3D" id="2.40.10.270">
    <property type="entry name" value="Bacteriophage SPP1 head-tail adaptor protein"/>
    <property type="match status" value="1"/>
</dbReference>
<dbReference type="Proteomes" id="UP000031521">
    <property type="component" value="Chromosome"/>
</dbReference>
<dbReference type="Pfam" id="PF05521">
    <property type="entry name" value="Phage_HCP"/>
    <property type="match status" value="1"/>
</dbReference>
<dbReference type="STRING" id="1208324.P73_1688"/>
<dbReference type="EMBL" id="CP004393">
    <property type="protein sequence ID" value="AJE46403.1"/>
    <property type="molecule type" value="Genomic_DNA"/>
</dbReference>
<dbReference type="OrthoDB" id="7570189at2"/>
<dbReference type="AlphaFoldDB" id="A0A0B5DS92"/>
<dbReference type="KEGG" id="cid:P73_1688"/>
<reference evidence="1 2" key="1">
    <citation type="journal article" date="2014" name="Int. J. Syst. Evol. Microbiol.">
        <title>Celeribacter indicus sp. nov., a polycyclic aromatic hydrocarbon-degrading bacterium from deep-sea sediment and reclassification of Huaishuia halophila as Celeribacter halophilus comb. nov.</title>
        <authorList>
            <person name="Lai Q."/>
            <person name="Cao J."/>
            <person name="Yuan J."/>
            <person name="Li F."/>
            <person name="Shao Z."/>
        </authorList>
    </citation>
    <scope>NUCLEOTIDE SEQUENCE [LARGE SCALE GENOMIC DNA]</scope>
    <source>
        <strain evidence="1">P73</strain>
    </source>
</reference>
<dbReference type="HOGENOM" id="CLU_147810_5_1_5"/>
<dbReference type="RefSeq" id="WP_043869289.1">
    <property type="nucleotide sequence ID" value="NZ_CP004393.1"/>
</dbReference>
<gene>
    <name evidence="1" type="ORF">P73_1688</name>
</gene>
<proteinExistence type="predicted"/>
<dbReference type="InterPro" id="IPR008767">
    <property type="entry name" value="Phage_SPP1_head-tail_adaptor"/>
</dbReference>
<evidence type="ECO:0000313" key="2">
    <source>
        <dbReference type="Proteomes" id="UP000031521"/>
    </source>
</evidence>
<organism evidence="1 2">
    <name type="scientific">Celeribacter indicus</name>
    <dbReference type="NCBI Taxonomy" id="1208324"/>
    <lineage>
        <taxon>Bacteria</taxon>
        <taxon>Pseudomonadati</taxon>
        <taxon>Pseudomonadota</taxon>
        <taxon>Alphaproteobacteria</taxon>
        <taxon>Rhodobacterales</taxon>
        <taxon>Roseobacteraceae</taxon>
        <taxon>Celeribacter</taxon>
    </lineage>
</organism>
<name>A0A0B5DS92_9RHOB</name>
<keyword evidence="2" id="KW-1185">Reference proteome</keyword>
<dbReference type="InterPro" id="IPR038666">
    <property type="entry name" value="SSP1_head-tail_sf"/>
</dbReference>
<evidence type="ECO:0000313" key="1">
    <source>
        <dbReference type="EMBL" id="AJE46403.1"/>
    </source>
</evidence>
<protein>
    <recommendedName>
        <fullName evidence="3">Phage head-tail adaptor</fullName>
    </recommendedName>
</protein>
<accession>A0A0B5DS92</accession>